<dbReference type="GO" id="GO:0005815">
    <property type="term" value="C:microtubule organizing center"/>
    <property type="evidence" value="ECO:0007669"/>
    <property type="project" value="UniProtKB-SubCell"/>
</dbReference>
<dbReference type="Gene3D" id="1.10.533.10">
    <property type="entry name" value="Death Domain, Fas"/>
    <property type="match status" value="1"/>
</dbReference>
<dbReference type="OMA" id="ECTETHF"/>
<protein>
    <recommendedName>
        <fullName evidence="26">NACHT, LRR and PYD domains-containing protein 3</fullName>
    </recommendedName>
</protein>
<keyword evidence="20" id="KW-0496">Mitochondrion</keyword>
<comment type="function">
    <text evidence="27">Independently of inflammasome activation, regulates the differentiation of T helper 2 (Th2) cells and has a role in Th2 cell-dependent asthma and tumor growth. During Th2 differentiation, required for optimal IRF4 binding to IL4 promoter and for IRF4-dependent IL4 transcription. Binds to the consensus DNA sequence 5'-GRRGGNRGAG-3'. May also participate in the transcription of IL5, IL13, GATA3, CCR3, CCR4 and MAF.</text>
</comment>
<reference evidence="32" key="1">
    <citation type="submission" date="2025-08" db="UniProtKB">
        <authorList>
            <consortium name="RefSeq"/>
        </authorList>
    </citation>
    <scope>IDENTIFICATION</scope>
    <source>
        <tissue evidence="32">Liver</tissue>
    </source>
</reference>
<dbReference type="Pfam" id="PF02758">
    <property type="entry name" value="PYRIN"/>
    <property type="match status" value="1"/>
</dbReference>
<dbReference type="InterPro" id="IPR004020">
    <property type="entry name" value="DAPIN"/>
</dbReference>
<evidence type="ECO:0000256" key="3">
    <source>
        <dbReference type="ARBA" id="ARBA00004240"/>
    </source>
</evidence>
<dbReference type="InterPro" id="IPR050637">
    <property type="entry name" value="NLRP_innate_immun_reg"/>
</dbReference>
<evidence type="ECO:0000256" key="11">
    <source>
        <dbReference type="ARBA" id="ARBA00022553"/>
    </source>
</evidence>
<keyword evidence="9" id="KW-1017">Isopeptide bond</keyword>
<evidence type="ECO:0000313" key="32">
    <source>
        <dbReference type="RefSeq" id="XP_007430250.1"/>
    </source>
</evidence>
<evidence type="ECO:0000259" key="29">
    <source>
        <dbReference type="PROSITE" id="PS50824"/>
    </source>
</evidence>
<evidence type="ECO:0000256" key="19">
    <source>
        <dbReference type="ARBA" id="ARBA00023034"/>
    </source>
</evidence>
<evidence type="ECO:0000256" key="20">
    <source>
        <dbReference type="ARBA" id="ARBA00023128"/>
    </source>
</evidence>
<dbReference type="InterPro" id="IPR027417">
    <property type="entry name" value="P-loop_NTPase"/>
</dbReference>
<dbReference type="CDD" id="cd08321">
    <property type="entry name" value="Pyrin_ASC-like"/>
    <property type="match status" value="1"/>
</dbReference>
<dbReference type="GO" id="GO:0005524">
    <property type="term" value="F:ATP binding"/>
    <property type="evidence" value="ECO:0007669"/>
    <property type="project" value="UniProtKB-KW"/>
</dbReference>
<keyword evidence="23" id="KW-0395">Inflammatory response</keyword>
<evidence type="ECO:0000256" key="17">
    <source>
        <dbReference type="ARBA" id="ARBA00022843"/>
    </source>
</evidence>
<keyword evidence="22" id="KW-0804">Transcription</keyword>
<comment type="subcellular location">
    <subcellularLocation>
        <location evidence="4">Cytoplasm</location>
        <location evidence="4">Cytoskeleton</location>
        <location evidence="4">Microtubule organizing center</location>
    </subcellularLocation>
    <subcellularLocation>
        <location evidence="3">Endoplasmic reticulum</location>
    </subcellularLocation>
    <subcellularLocation>
        <location evidence="5">Golgi apparatus membrane</location>
    </subcellularLocation>
    <subcellularLocation>
        <location evidence="1">Inflammasome</location>
    </subcellularLocation>
    <subcellularLocation>
        <location evidence="2">Mitochondrion</location>
    </subcellularLocation>
    <subcellularLocation>
        <location evidence="6">Secreted</location>
    </subcellularLocation>
</comment>
<dbReference type="InterPro" id="IPR007111">
    <property type="entry name" value="NACHT_NTPase"/>
</dbReference>
<dbReference type="Pfam" id="PF17779">
    <property type="entry name" value="WHD_NOD2"/>
    <property type="match status" value="1"/>
</dbReference>
<dbReference type="Pfam" id="PF13516">
    <property type="entry name" value="LRR_6"/>
    <property type="match status" value="2"/>
</dbReference>
<comment type="catalytic activity">
    <reaction evidence="28">
        <text>ATP + H2O = ADP + phosphate + H(+)</text>
        <dbReference type="Rhea" id="RHEA:13065"/>
        <dbReference type="ChEBI" id="CHEBI:15377"/>
        <dbReference type="ChEBI" id="CHEBI:15378"/>
        <dbReference type="ChEBI" id="CHEBI:30616"/>
        <dbReference type="ChEBI" id="CHEBI:43474"/>
        <dbReference type="ChEBI" id="CHEBI:456216"/>
    </reaction>
    <physiologicalReaction direction="left-to-right" evidence="28">
        <dbReference type="Rhea" id="RHEA:13066"/>
    </physiologicalReaction>
</comment>
<keyword evidence="31" id="KW-1185">Reference proteome</keyword>
<feature type="domain" description="NACHT" evidence="30">
    <location>
        <begin position="182"/>
        <end position="381"/>
    </location>
</feature>
<evidence type="ECO:0000256" key="15">
    <source>
        <dbReference type="ARBA" id="ARBA00022824"/>
    </source>
</evidence>
<evidence type="ECO:0000256" key="22">
    <source>
        <dbReference type="ARBA" id="ARBA00023163"/>
    </source>
</evidence>
<dbReference type="PANTHER" id="PTHR45690:SF19">
    <property type="entry name" value="NACHT, LRR AND PYD DOMAINS-CONTAINING PROTEIN 3"/>
    <property type="match status" value="1"/>
</dbReference>
<evidence type="ECO:0000256" key="23">
    <source>
        <dbReference type="ARBA" id="ARBA00023198"/>
    </source>
</evidence>
<evidence type="ECO:0000256" key="8">
    <source>
        <dbReference type="ARBA" id="ARBA00022490"/>
    </source>
</evidence>
<dbReference type="Pfam" id="PF17776">
    <property type="entry name" value="NLRC4_HD2"/>
    <property type="match status" value="1"/>
</dbReference>
<keyword evidence="8" id="KW-0963">Cytoplasm</keyword>
<dbReference type="GO" id="GO:0045087">
    <property type="term" value="P:innate immune response"/>
    <property type="evidence" value="ECO:0007669"/>
    <property type="project" value="UniProtKB-KW"/>
</dbReference>
<keyword evidence="12" id="KW-0677">Repeat</keyword>
<evidence type="ECO:0000313" key="31">
    <source>
        <dbReference type="Proteomes" id="UP000695026"/>
    </source>
</evidence>
<evidence type="ECO:0000256" key="25">
    <source>
        <dbReference type="ARBA" id="ARBA00023233"/>
    </source>
</evidence>
<dbReference type="SUPFAM" id="SSF52047">
    <property type="entry name" value="RNI-like"/>
    <property type="match status" value="1"/>
</dbReference>
<dbReference type="GO" id="GO:0061702">
    <property type="term" value="C:canonical inflammasome complex"/>
    <property type="evidence" value="ECO:0007669"/>
    <property type="project" value="UniProtKB-SubCell"/>
</dbReference>
<evidence type="ECO:0000256" key="9">
    <source>
        <dbReference type="ARBA" id="ARBA00022499"/>
    </source>
</evidence>
<keyword evidence="21" id="KW-0010">Activator</keyword>
<evidence type="ECO:0000256" key="28">
    <source>
        <dbReference type="ARBA" id="ARBA00048778"/>
    </source>
</evidence>
<keyword evidence="18" id="KW-0805">Transcription regulation</keyword>
<dbReference type="AlphaFoldDB" id="A0A9F2QXY2"/>
<dbReference type="GO" id="GO:0005739">
    <property type="term" value="C:mitochondrion"/>
    <property type="evidence" value="ECO:0007669"/>
    <property type="project" value="UniProtKB-SubCell"/>
</dbReference>
<dbReference type="PROSITE" id="PS50837">
    <property type="entry name" value="NACHT"/>
    <property type="match status" value="1"/>
</dbReference>
<keyword evidence="14" id="KW-0378">Hydrolase</keyword>
<dbReference type="GO" id="GO:0000139">
    <property type="term" value="C:Golgi membrane"/>
    <property type="evidence" value="ECO:0007669"/>
    <property type="project" value="UniProtKB-SubCell"/>
</dbReference>
<evidence type="ECO:0000256" key="7">
    <source>
        <dbReference type="ARBA" id="ARBA00008665"/>
    </source>
</evidence>
<dbReference type="KEGG" id="pbi:103056070"/>
<proteinExistence type="inferred from homology"/>
<dbReference type="OrthoDB" id="120976at2759"/>
<dbReference type="InterPro" id="IPR041075">
    <property type="entry name" value="NOD1/2_WH"/>
</dbReference>
<keyword evidence="16" id="KW-0067">ATP-binding</keyword>
<evidence type="ECO:0000256" key="2">
    <source>
        <dbReference type="ARBA" id="ARBA00004173"/>
    </source>
</evidence>
<dbReference type="GO" id="GO:0005634">
    <property type="term" value="C:nucleus"/>
    <property type="evidence" value="ECO:0007669"/>
    <property type="project" value="UniProtKB-SubCell"/>
</dbReference>
<evidence type="ECO:0000256" key="16">
    <source>
        <dbReference type="ARBA" id="ARBA00022840"/>
    </source>
</evidence>
<dbReference type="InterPro" id="IPR041267">
    <property type="entry name" value="NLRP_HD2"/>
</dbReference>
<evidence type="ECO:0000256" key="24">
    <source>
        <dbReference type="ARBA" id="ARBA00023212"/>
    </source>
</evidence>
<comment type="similarity">
    <text evidence="7">Belongs to the NLRP family.</text>
</comment>
<evidence type="ECO:0000256" key="10">
    <source>
        <dbReference type="ARBA" id="ARBA00022525"/>
    </source>
</evidence>
<keyword evidence="25" id="KW-1271">Inflammasome</keyword>
<dbReference type="SUPFAM" id="SSF52540">
    <property type="entry name" value="P-loop containing nucleoside triphosphate hydrolases"/>
    <property type="match status" value="1"/>
</dbReference>
<dbReference type="Proteomes" id="UP000695026">
    <property type="component" value="Unplaced"/>
</dbReference>
<dbReference type="Gene3D" id="3.80.10.10">
    <property type="entry name" value="Ribonuclease Inhibitor"/>
    <property type="match status" value="1"/>
</dbReference>
<dbReference type="InterPro" id="IPR001611">
    <property type="entry name" value="Leu-rich_rpt"/>
</dbReference>
<evidence type="ECO:0000256" key="26">
    <source>
        <dbReference type="ARBA" id="ARBA00040040"/>
    </source>
</evidence>
<keyword evidence="15" id="KW-0256">Endoplasmic reticulum</keyword>
<dbReference type="RefSeq" id="XP_007430250.1">
    <property type="nucleotide sequence ID" value="XM_007430188.3"/>
</dbReference>
<evidence type="ECO:0000256" key="6">
    <source>
        <dbReference type="ARBA" id="ARBA00004613"/>
    </source>
</evidence>
<dbReference type="SUPFAM" id="SSF47986">
    <property type="entry name" value="DEATH domain"/>
    <property type="match status" value="1"/>
</dbReference>
<dbReference type="PANTHER" id="PTHR45690">
    <property type="entry name" value="NACHT, LRR AND PYD DOMAINS-CONTAINING PROTEIN 12"/>
    <property type="match status" value="1"/>
</dbReference>
<evidence type="ECO:0000256" key="27">
    <source>
        <dbReference type="ARBA" id="ARBA00045987"/>
    </source>
</evidence>
<evidence type="ECO:0000256" key="18">
    <source>
        <dbReference type="ARBA" id="ARBA00023015"/>
    </source>
</evidence>
<evidence type="ECO:0000256" key="21">
    <source>
        <dbReference type="ARBA" id="ARBA00023159"/>
    </source>
</evidence>
<keyword evidence="17" id="KW-0832">Ubl conjugation</keyword>
<dbReference type="Pfam" id="PF05729">
    <property type="entry name" value="NACHT"/>
    <property type="match status" value="1"/>
</dbReference>
<feature type="domain" description="Pyrin" evidence="29">
    <location>
        <begin position="1"/>
        <end position="94"/>
    </location>
</feature>
<keyword evidence="24" id="KW-0206">Cytoskeleton</keyword>
<keyword evidence="19" id="KW-0333">Golgi apparatus</keyword>
<keyword evidence="11" id="KW-0597">Phosphoprotein</keyword>
<evidence type="ECO:0000256" key="14">
    <source>
        <dbReference type="ARBA" id="ARBA00022801"/>
    </source>
</evidence>
<accession>A0A9F2QXY2</accession>
<dbReference type="Gene3D" id="3.40.50.300">
    <property type="entry name" value="P-loop containing nucleotide triphosphate hydrolases"/>
    <property type="match status" value="1"/>
</dbReference>
<evidence type="ECO:0000256" key="13">
    <source>
        <dbReference type="ARBA" id="ARBA00022741"/>
    </source>
</evidence>
<dbReference type="SMART" id="SM01289">
    <property type="entry name" value="PYRIN"/>
    <property type="match status" value="1"/>
</dbReference>
<dbReference type="GO" id="GO:0006954">
    <property type="term" value="P:inflammatory response"/>
    <property type="evidence" value="ECO:0007669"/>
    <property type="project" value="UniProtKB-KW"/>
</dbReference>
<evidence type="ECO:0000256" key="5">
    <source>
        <dbReference type="ARBA" id="ARBA00004394"/>
    </source>
</evidence>
<evidence type="ECO:0000256" key="1">
    <source>
        <dbReference type="ARBA" id="ARBA00004110"/>
    </source>
</evidence>
<gene>
    <name evidence="32" type="primary">LOC103056070</name>
</gene>
<dbReference type="GeneID" id="103056070"/>
<name>A0A9F2QXY2_PYTBI</name>
<evidence type="ECO:0000256" key="12">
    <source>
        <dbReference type="ARBA" id="ARBA00022737"/>
    </source>
</evidence>
<organism evidence="31 32">
    <name type="scientific">Python bivittatus</name>
    <name type="common">Burmese python</name>
    <name type="synonym">Python molurus bivittatus</name>
    <dbReference type="NCBI Taxonomy" id="176946"/>
    <lineage>
        <taxon>Eukaryota</taxon>
        <taxon>Metazoa</taxon>
        <taxon>Chordata</taxon>
        <taxon>Craniata</taxon>
        <taxon>Vertebrata</taxon>
        <taxon>Euteleostomi</taxon>
        <taxon>Lepidosauria</taxon>
        <taxon>Squamata</taxon>
        <taxon>Bifurcata</taxon>
        <taxon>Unidentata</taxon>
        <taxon>Episquamata</taxon>
        <taxon>Toxicofera</taxon>
        <taxon>Serpentes</taxon>
        <taxon>Henophidia</taxon>
        <taxon>Pythonidae</taxon>
        <taxon>Python</taxon>
    </lineage>
</organism>
<keyword evidence="13" id="KW-0547">Nucleotide-binding</keyword>
<dbReference type="SMART" id="SM00368">
    <property type="entry name" value="LRR_RI"/>
    <property type="match status" value="5"/>
</dbReference>
<dbReference type="InterPro" id="IPR011029">
    <property type="entry name" value="DEATH-like_dom_sf"/>
</dbReference>
<evidence type="ECO:0000259" key="30">
    <source>
        <dbReference type="PROSITE" id="PS50837"/>
    </source>
</evidence>
<dbReference type="PROSITE" id="PS50824">
    <property type="entry name" value="DAPIN"/>
    <property type="match status" value="1"/>
</dbReference>
<keyword evidence="10" id="KW-0964">Secreted</keyword>
<evidence type="ECO:0000256" key="4">
    <source>
        <dbReference type="ARBA" id="ARBA00004267"/>
    </source>
</evidence>
<dbReference type="InterPro" id="IPR032675">
    <property type="entry name" value="LRR_dom_sf"/>
</dbReference>
<sequence>MEEPHESLEDALLFTLDDLSGEDFKRFKHKLCYFYLDGKDPIPWGRLKDADTLDMLRLLLAAYGEQGAPDATVKVLLAINMRDSASRLQKWSYNDRKRKYKRHIQEAFRNIPQLGLHPSPRVTLQQSYIELLLKKRQDPPKRGHEIMAVERKHWKTKTDPEGSLNIDLENLFQSDTGGESSKTVLLFGPAGVGKTTVMWKLMLDWASDKLWHTKFDYAFYISCGAVSCGIRFISAVEMVLHSCPPGMVLTDDVLTNQDKILLIVDGFDELKHSDTPVDTLDKDPYKKQDVVSLMVNLLKKKIFPKCHLLVTTRPTSICPLLKCLRSPLFVDVLGFHPVQRKEYFHRFFQNKEEATQMFELVQRNETLFSMCFLPATCWAICSVFQQNPQAELFQDIPETATLTEIHMRLLLNFLGTYSRPNNLEELCSLAKDGMLHRTMAFSEEDLKERGLDYLTSDSPSAIREVFHQDVHVAALYRFTHLSFQEFFAALFYLLDNDETTITPYRDLSEVFGNKKERSSNYLMLIRFLYGFSNIKRMSVLQESWFCKISRTKLWQELLRWVDQEAKTHSFRREEDLLELCHCIYEMEDPVSARSIMKYVHNMDLKTELLTELDFAALSFCLSAAGAFNSVRLSGYEFGPGRFRQLLPGLLKSSEIQLNRCGLPPAACQDFTSIAMTNARLTSLDLGENPLEDSGVSHLCEWLLEPTCQLQSLRLPSCNLTAAICEPLARVLESSHALLELNLAETPLGDGGVRQLCQALKHPSSRLQRLILHSCGLTAGSCEDLASVLETSKSLLELNLGDNSLGDEGVRQLCKGLWKRHCRLQKLTLTTELLNRNTKGKLQAVCSRHPGLILTPYYPPDFPRFPGTEE</sequence>